<sequence length="86" mass="9565">MASSRRRAEEEQRRLAETQRACGNKAEDYILLALRTSNPVVEAGAWQAAKVSNRQAGQTLVESLNDPRNKVTPEMRVAREALRDGA</sequence>
<feature type="compositionally biased region" description="Basic and acidic residues" evidence="1">
    <location>
        <begin position="1"/>
        <end position="17"/>
    </location>
</feature>
<accession>A0A7Y9EFE2</accession>
<dbReference type="RefSeq" id="WP_179843843.1">
    <property type="nucleotide sequence ID" value="NZ_JACCBA010000001.1"/>
</dbReference>
<dbReference type="EMBL" id="JACCBA010000001">
    <property type="protein sequence ID" value="NYD46617.1"/>
    <property type="molecule type" value="Genomic_DNA"/>
</dbReference>
<comment type="caution">
    <text evidence="2">The sequence shown here is derived from an EMBL/GenBank/DDBJ whole genome shotgun (WGS) entry which is preliminary data.</text>
</comment>
<dbReference type="Proteomes" id="UP000529783">
    <property type="component" value="Unassembled WGS sequence"/>
</dbReference>
<name>A0A7Y9EFE2_9ACTN</name>
<protein>
    <submittedName>
        <fullName evidence="2">Uncharacterized protein</fullName>
    </submittedName>
</protein>
<dbReference type="AlphaFoldDB" id="A0A7Y9EFE2"/>
<gene>
    <name evidence="2" type="ORF">BJY14_002600</name>
</gene>
<evidence type="ECO:0000256" key="1">
    <source>
        <dbReference type="SAM" id="MobiDB-lite"/>
    </source>
</evidence>
<evidence type="ECO:0000313" key="2">
    <source>
        <dbReference type="EMBL" id="NYD46617.1"/>
    </source>
</evidence>
<organism evidence="2 3">
    <name type="scientific">Actinomadura luteofluorescens</name>
    <dbReference type="NCBI Taxonomy" id="46163"/>
    <lineage>
        <taxon>Bacteria</taxon>
        <taxon>Bacillati</taxon>
        <taxon>Actinomycetota</taxon>
        <taxon>Actinomycetes</taxon>
        <taxon>Streptosporangiales</taxon>
        <taxon>Thermomonosporaceae</taxon>
        <taxon>Actinomadura</taxon>
    </lineage>
</organism>
<keyword evidence="3" id="KW-1185">Reference proteome</keyword>
<reference evidence="2 3" key="1">
    <citation type="submission" date="2020-07" db="EMBL/GenBank/DDBJ databases">
        <title>Sequencing the genomes of 1000 actinobacteria strains.</title>
        <authorList>
            <person name="Klenk H.-P."/>
        </authorList>
    </citation>
    <scope>NUCLEOTIDE SEQUENCE [LARGE SCALE GENOMIC DNA]</scope>
    <source>
        <strain evidence="2 3">DSM 40398</strain>
    </source>
</reference>
<feature type="region of interest" description="Disordered" evidence="1">
    <location>
        <begin position="1"/>
        <end position="20"/>
    </location>
</feature>
<proteinExistence type="predicted"/>
<evidence type="ECO:0000313" key="3">
    <source>
        <dbReference type="Proteomes" id="UP000529783"/>
    </source>
</evidence>